<dbReference type="Gene3D" id="1.10.1670.10">
    <property type="entry name" value="Helix-hairpin-Helix base-excision DNA repair enzymes (C-terminal)"/>
    <property type="match status" value="1"/>
</dbReference>
<dbReference type="InterPro" id="IPR005759">
    <property type="entry name" value="Nth"/>
</dbReference>
<dbReference type="InterPro" id="IPR004035">
    <property type="entry name" value="Endouclease-III_FeS-bd_BS"/>
</dbReference>
<evidence type="ECO:0000256" key="9">
    <source>
        <dbReference type="ARBA" id="ARBA00023295"/>
    </source>
</evidence>
<dbReference type="RefSeq" id="WP_338521259.1">
    <property type="nucleotide sequence ID" value="NZ_CP135136.1"/>
</dbReference>
<dbReference type="HAMAP" id="MF_00942">
    <property type="entry name" value="Nth"/>
    <property type="match status" value="1"/>
</dbReference>
<gene>
    <name evidence="10 12" type="primary">nth</name>
    <name evidence="12" type="ORF">RQL38_01430</name>
</gene>
<keyword evidence="9 10" id="KW-0326">Glycosidase</keyword>
<feature type="binding site" evidence="10">
    <location>
        <position position="205"/>
    </location>
    <ligand>
        <name>[4Fe-4S] cluster</name>
        <dbReference type="ChEBI" id="CHEBI:49883"/>
    </ligand>
</feature>
<feature type="binding site" evidence="10">
    <location>
        <position position="196"/>
    </location>
    <ligand>
        <name>[4Fe-4S] cluster</name>
        <dbReference type="ChEBI" id="CHEBI:49883"/>
    </ligand>
</feature>
<keyword evidence="5 10" id="KW-0378">Hydrolase</keyword>
<keyword evidence="8 10" id="KW-0234">DNA repair</keyword>
<evidence type="ECO:0000256" key="4">
    <source>
        <dbReference type="ARBA" id="ARBA00022763"/>
    </source>
</evidence>
<organism evidence="12 13">
    <name type="scientific">Candidatus Legionella polyplacis</name>
    <dbReference type="NCBI Taxonomy" id="2005262"/>
    <lineage>
        <taxon>Bacteria</taxon>
        <taxon>Pseudomonadati</taxon>
        <taxon>Pseudomonadota</taxon>
        <taxon>Gammaproteobacteria</taxon>
        <taxon>Legionellales</taxon>
        <taxon>Legionellaceae</taxon>
        <taxon>Legionella</taxon>
    </lineage>
</organism>
<comment type="similarity">
    <text evidence="1 10">Belongs to the Nth/MutY family.</text>
</comment>
<dbReference type="InterPro" id="IPR004036">
    <property type="entry name" value="Endonuclease-III-like_CS2"/>
</dbReference>
<name>A0ABZ2H0Y3_9GAMM</name>
<dbReference type="PROSITE" id="PS01155">
    <property type="entry name" value="ENDONUCLEASE_III_2"/>
    <property type="match status" value="1"/>
</dbReference>
<dbReference type="InterPro" id="IPR003265">
    <property type="entry name" value="HhH-GPD_domain"/>
</dbReference>
<feature type="domain" description="HhH-GPD" evidence="11">
    <location>
        <begin position="40"/>
        <end position="187"/>
    </location>
</feature>
<accession>A0ABZ2H0Y3</accession>
<keyword evidence="6 10" id="KW-0408">Iron</keyword>
<dbReference type="CDD" id="cd00056">
    <property type="entry name" value="ENDO3c"/>
    <property type="match status" value="1"/>
</dbReference>
<keyword evidence="3 10" id="KW-0479">Metal-binding</keyword>
<reference evidence="12" key="1">
    <citation type="submission" date="2023-09" db="EMBL/GenBank/DDBJ databases">
        <title>Genomes of two closely related lineages of the louse Polyplax serrata with different host specificities.</title>
        <authorList>
            <person name="Martinu J."/>
            <person name="Tarabai H."/>
            <person name="Stefka J."/>
            <person name="Hypsa V."/>
        </authorList>
    </citation>
    <scope>NUCLEOTIDE SEQUENCE [LARGE SCALE GENOMIC DNA]</scope>
    <source>
        <strain evidence="12">HR10_N</strain>
    </source>
</reference>
<feature type="binding site" evidence="10">
    <location>
        <position position="199"/>
    </location>
    <ligand>
        <name>[4Fe-4S] cluster</name>
        <dbReference type="ChEBI" id="CHEBI:49883"/>
    </ligand>
</feature>
<evidence type="ECO:0000256" key="8">
    <source>
        <dbReference type="ARBA" id="ARBA00023204"/>
    </source>
</evidence>
<proteinExistence type="inferred from homology"/>
<comment type="catalytic activity">
    <reaction evidence="10">
        <text>2'-deoxyribonucleotide-(2'-deoxyribose 5'-phosphate)-2'-deoxyribonucleotide-DNA = a 3'-end 2'-deoxyribonucleotide-(2,3-dehydro-2,3-deoxyribose 5'-phosphate)-DNA + a 5'-end 5'-phospho-2'-deoxyribonucleoside-DNA + H(+)</text>
        <dbReference type="Rhea" id="RHEA:66592"/>
        <dbReference type="Rhea" id="RHEA-COMP:13180"/>
        <dbReference type="Rhea" id="RHEA-COMP:16897"/>
        <dbReference type="Rhea" id="RHEA-COMP:17067"/>
        <dbReference type="ChEBI" id="CHEBI:15378"/>
        <dbReference type="ChEBI" id="CHEBI:136412"/>
        <dbReference type="ChEBI" id="CHEBI:157695"/>
        <dbReference type="ChEBI" id="CHEBI:167181"/>
        <dbReference type="EC" id="4.2.99.18"/>
    </reaction>
</comment>
<dbReference type="EC" id="4.2.99.18" evidence="10"/>
<evidence type="ECO:0000256" key="6">
    <source>
        <dbReference type="ARBA" id="ARBA00023004"/>
    </source>
</evidence>
<evidence type="ECO:0000256" key="3">
    <source>
        <dbReference type="ARBA" id="ARBA00022723"/>
    </source>
</evidence>
<evidence type="ECO:0000256" key="2">
    <source>
        <dbReference type="ARBA" id="ARBA00022485"/>
    </source>
</evidence>
<dbReference type="Proteomes" id="UP001360424">
    <property type="component" value="Chromosome"/>
</dbReference>
<dbReference type="Pfam" id="PF10576">
    <property type="entry name" value="EndIII_4Fe-2S"/>
    <property type="match status" value="1"/>
</dbReference>
<dbReference type="SUPFAM" id="SSF48150">
    <property type="entry name" value="DNA-glycosylase"/>
    <property type="match status" value="1"/>
</dbReference>
<dbReference type="PROSITE" id="PS00764">
    <property type="entry name" value="ENDONUCLEASE_III_1"/>
    <property type="match status" value="1"/>
</dbReference>
<keyword evidence="10 12" id="KW-0456">Lyase</keyword>
<dbReference type="PANTHER" id="PTHR10359">
    <property type="entry name" value="A/G-SPECIFIC ADENINE GLYCOSYLASE/ENDONUCLEASE III"/>
    <property type="match status" value="1"/>
</dbReference>
<keyword evidence="13" id="KW-1185">Reference proteome</keyword>
<evidence type="ECO:0000313" key="12">
    <source>
        <dbReference type="EMBL" id="WWR11813.1"/>
    </source>
</evidence>
<keyword evidence="12" id="KW-0255">Endonuclease</keyword>
<dbReference type="PIRSF" id="PIRSF001435">
    <property type="entry name" value="Nth"/>
    <property type="match status" value="1"/>
</dbReference>
<evidence type="ECO:0000256" key="7">
    <source>
        <dbReference type="ARBA" id="ARBA00023014"/>
    </source>
</evidence>
<evidence type="ECO:0000256" key="5">
    <source>
        <dbReference type="ARBA" id="ARBA00022801"/>
    </source>
</evidence>
<keyword evidence="7 10" id="KW-0411">Iron-sulfur</keyword>
<keyword evidence="2 10" id="KW-0004">4Fe-4S</keyword>
<feature type="binding site" evidence="10">
    <location>
        <position position="189"/>
    </location>
    <ligand>
        <name>[4Fe-4S] cluster</name>
        <dbReference type="ChEBI" id="CHEBI:49883"/>
    </ligand>
</feature>
<dbReference type="InterPro" id="IPR023170">
    <property type="entry name" value="HhH_base_excis_C"/>
</dbReference>
<dbReference type="GO" id="GO:0140078">
    <property type="term" value="F:class I DNA-(apurinic or apyrimidinic site) endonuclease activity"/>
    <property type="evidence" value="ECO:0007669"/>
    <property type="project" value="UniProtKB-EC"/>
</dbReference>
<keyword evidence="10" id="KW-0238">DNA-binding</keyword>
<dbReference type="InterPro" id="IPR011257">
    <property type="entry name" value="DNA_glycosylase"/>
</dbReference>
<evidence type="ECO:0000256" key="1">
    <source>
        <dbReference type="ARBA" id="ARBA00008343"/>
    </source>
</evidence>
<comment type="function">
    <text evidence="10">DNA repair enzyme that has both DNA N-glycosylase activity and AP-lyase activity. The DNA N-glycosylase activity releases various damaged pyrimidines from DNA by cleaving the N-glycosidic bond, leaving an AP (apurinic/apyrimidinic) site. The AP-lyase activity cleaves the phosphodiester bond 3' to the AP site by a beta-elimination, leaving a 3'-terminal unsaturated sugar and a product with a terminal 5'-phosphate.</text>
</comment>
<sequence length="212" mass="24695">MNKDECYEVLTRLSENIIPISILNLNKKLSNFELLITIILSARTTDLKVNEVIHRLFAVANTPKKMFFLGEKRLQEIIKPLGFYRSKSKNIIKTSYLIMKDYCNKVPFVFENLKNLPGVGRKTANLFLNIAFGYLTIAIDTHVFRVSNRIGIGRGKDTFEVERNLLRNVDKKFMKNLHNYLLLHGRYICLSRKPLCHICIISDLCEFNFKFT</sequence>
<dbReference type="PANTHER" id="PTHR10359:SF18">
    <property type="entry name" value="ENDONUCLEASE III"/>
    <property type="match status" value="1"/>
</dbReference>
<evidence type="ECO:0000313" key="13">
    <source>
        <dbReference type="Proteomes" id="UP001360424"/>
    </source>
</evidence>
<evidence type="ECO:0000259" key="11">
    <source>
        <dbReference type="SMART" id="SM00478"/>
    </source>
</evidence>
<dbReference type="InterPro" id="IPR003651">
    <property type="entry name" value="Endonuclease3_FeS-loop_motif"/>
</dbReference>
<keyword evidence="12" id="KW-0540">Nuclease</keyword>
<evidence type="ECO:0000256" key="10">
    <source>
        <dbReference type="HAMAP-Rule" id="MF_00942"/>
    </source>
</evidence>
<dbReference type="EMBL" id="CP135136">
    <property type="protein sequence ID" value="WWR11813.1"/>
    <property type="molecule type" value="Genomic_DNA"/>
</dbReference>
<keyword evidence="4 10" id="KW-0227">DNA damage</keyword>
<dbReference type="SMART" id="SM00525">
    <property type="entry name" value="FES"/>
    <property type="match status" value="1"/>
</dbReference>
<protein>
    <recommendedName>
        <fullName evidence="10">Endonuclease III</fullName>
        <ecNumber evidence="10">4.2.99.18</ecNumber>
    </recommendedName>
    <alternativeName>
        <fullName evidence="10">DNA-(apurinic or apyrimidinic site) lyase</fullName>
    </alternativeName>
</protein>
<comment type="cofactor">
    <cofactor evidence="10">
        <name>[4Fe-4S] cluster</name>
        <dbReference type="ChEBI" id="CHEBI:49883"/>
    </cofactor>
    <text evidence="10">Binds 1 [4Fe-4S] cluster.</text>
</comment>
<dbReference type="Gene3D" id="1.10.340.30">
    <property type="entry name" value="Hypothetical protein, domain 2"/>
    <property type="match status" value="1"/>
</dbReference>
<dbReference type="Pfam" id="PF00730">
    <property type="entry name" value="HhH-GPD"/>
    <property type="match status" value="1"/>
</dbReference>
<dbReference type="SMART" id="SM00478">
    <property type="entry name" value="ENDO3c"/>
    <property type="match status" value="1"/>
</dbReference>